<evidence type="ECO:0000256" key="1">
    <source>
        <dbReference type="ARBA" id="ARBA00001946"/>
    </source>
</evidence>
<evidence type="ECO:0000256" key="5">
    <source>
        <dbReference type="ARBA" id="ARBA00022801"/>
    </source>
</evidence>
<comment type="similarity">
    <text evidence="7 8">Belongs to the PINc/VapC protein family.</text>
</comment>
<accession>A0A1I2NT72</accession>
<evidence type="ECO:0000256" key="6">
    <source>
        <dbReference type="ARBA" id="ARBA00022842"/>
    </source>
</evidence>
<dbReference type="CDD" id="cd18741">
    <property type="entry name" value="PIN_VapC4-5_FitB-like"/>
    <property type="match status" value="1"/>
</dbReference>
<evidence type="ECO:0000259" key="9">
    <source>
        <dbReference type="SMART" id="SM00670"/>
    </source>
</evidence>
<protein>
    <recommendedName>
        <fullName evidence="8">Ribonuclease VapC</fullName>
        <shortName evidence="8">RNase VapC</shortName>
        <ecNumber evidence="8">3.1.-.-</ecNumber>
    </recommendedName>
    <alternativeName>
        <fullName evidence="8">Toxin VapC</fullName>
    </alternativeName>
</protein>
<keyword evidence="5 8" id="KW-0378">Hydrolase</keyword>
<evidence type="ECO:0000256" key="2">
    <source>
        <dbReference type="ARBA" id="ARBA00022649"/>
    </source>
</evidence>
<keyword evidence="4 8" id="KW-0479">Metal-binding</keyword>
<dbReference type="Pfam" id="PF01850">
    <property type="entry name" value="PIN"/>
    <property type="match status" value="1"/>
</dbReference>
<reference evidence="11" key="1">
    <citation type="submission" date="2016-10" db="EMBL/GenBank/DDBJ databases">
        <authorList>
            <person name="Varghese N."/>
            <person name="Submissions S."/>
        </authorList>
    </citation>
    <scope>NUCLEOTIDE SEQUENCE [LARGE SCALE GENOMIC DNA]</scope>
    <source>
        <strain evidence="11">DSM 17038</strain>
    </source>
</reference>
<dbReference type="InterPro" id="IPR029060">
    <property type="entry name" value="PIN-like_dom_sf"/>
</dbReference>
<gene>
    <name evidence="8" type="primary">vapC</name>
    <name evidence="10" type="ORF">SAMN05660649_00556</name>
</gene>
<dbReference type="InterPro" id="IPR050556">
    <property type="entry name" value="Type_II_TA_system_RNase"/>
</dbReference>
<evidence type="ECO:0000256" key="8">
    <source>
        <dbReference type="HAMAP-Rule" id="MF_00265"/>
    </source>
</evidence>
<comment type="cofactor">
    <cofactor evidence="1 8">
        <name>Mg(2+)</name>
        <dbReference type="ChEBI" id="CHEBI:18420"/>
    </cofactor>
</comment>
<dbReference type="PANTHER" id="PTHR33653:SF1">
    <property type="entry name" value="RIBONUCLEASE VAPC2"/>
    <property type="match status" value="1"/>
</dbReference>
<dbReference type="InterPro" id="IPR022907">
    <property type="entry name" value="VapC_family"/>
</dbReference>
<feature type="domain" description="PIN" evidence="9">
    <location>
        <begin position="5"/>
        <end position="120"/>
    </location>
</feature>
<evidence type="ECO:0000313" key="11">
    <source>
        <dbReference type="Proteomes" id="UP000199337"/>
    </source>
</evidence>
<dbReference type="SUPFAM" id="SSF88723">
    <property type="entry name" value="PIN domain-like"/>
    <property type="match status" value="1"/>
</dbReference>
<organism evidence="10 11">
    <name type="scientific">Desulfotruncus arcticus DSM 17038</name>
    <dbReference type="NCBI Taxonomy" id="1121424"/>
    <lineage>
        <taxon>Bacteria</taxon>
        <taxon>Bacillati</taxon>
        <taxon>Bacillota</taxon>
        <taxon>Clostridia</taxon>
        <taxon>Eubacteriales</taxon>
        <taxon>Desulfallaceae</taxon>
        <taxon>Desulfotruncus</taxon>
    </lineage>
</organism>
<dbReference type="Proteomes" id="UP000199337">
    <property type="component" value="Unassembled WGS sequence"/>
</dbReference>
<dbReference type="EC" id="3.1.-.-" evidence="8"/>
<dbReference type="PANTHER" id="PTHR33653">
    <property type="entry name" value="RIBONUCLEASE VAPC2"/>
    <property type="match status" value="1"/>
</dbReference>
<evidence type="ECO:0000256" key="3">
    <source>
        <dbReference type="ARBA" id="ARBA00022722"/>
    </source>
</evidence>
<proteinExistence type="inferred from homology"/>
<name>A0A1I2NT72_9FIRM</name>
<feature type="binding site" evidence="8">
    <location>
        <position position="97"/>
    </location>
    <ligand>
        <name>Mg(2+)</name>
        <dbReference type="ChEBI" id="CHEBI:18420"/>
    </ligand>
</feature>
<evidence type="ECO:0000256" key="7">
    <source>
        <dbReference type="ARBA" id="ARBA00038093"/>
    </source>
</evidence>
<evidence type="ECO:0000256" key="4">
    <source>
        <dbReference type="ARBA" id="ARBA00022723"/>
    </source>
</evidence>
<dbReference type="AlphaFoldDB" id="A0A1I2NT72"/>
<dbReference type="HAMAP" id="MF_00265">
    <property type="entry name" value="VapC_Nob1"/>
    <property type="match status" value="1"/>
</dbReference>
<feature type="binding site" evidence="8">
    <location>
        <position position="10"/>
    </location>
    <ligand>
        <name>Mg(2+)</name>
        <dbReference type="ChEBI" id="CHEBI:18420"/>
    </ligand>
</feature>
<keyword evidence="3 8" id="KW-0540">Nuclease</keyword>
<dbReference type="OrthoDB" id="9796690at2"/>
<sequence length="129" mass="14638">MANNNGFLLDTTILIDLFRGRQEAIDFLDQLLQEGSLCVCAIVVAEIFSGIRPEELSKVEEFVEAMNYYPVEYRTAKRAGLYRRDFQKKGITLSISDTLIAATAIEHSLTLVTKNVRHFPMTELSIIEH</sequence>
<dbReference type="GO" id="GO:0090729">
    <property type="term" value="F:toxin activity"/>
    <property type="evidence" value="ECO:0007669"/>
    <property type="project" value="UniProtKB-KW"/>
</dbReference>
<dbReference type="GO" id="GO:0000287">
    <property type="term" value="F:magnesium ion binding"/>
    <property type="evidence" value="ECO:0007669"/>
    <property type="project" value="UniProtKB-UniRule"/>
</dbReference>
<dbReference type="EMBL" id="FOOX01000002">
    <property type="protein sequence ID" value="SFG06938.1"/>
    <property type="molecule type" value="Genomic_DNA"/>
</dbReference>
<dbReference type="GO" id="GO:0004540">
    <property type="term" value="F:RNA nuclease activity"/>
    <property type="evidence" value="ECO:0007669"/>
    <property type="project" value="InterPro"/>
</dbReference>
<keyword evidence="11" id="KW-1185">Reference proteome</keyword>
<dbReference type="InterPro" id="IPR002716">
    <property type="entry name" value="PIN_dom"/>
</dbReference>
<dbReference type="STRING" id="341036.SAMN05660649_00556"/>
<keyword evidence="6 8" id="KW-0460">Magnesium</keyword>
<dbReference type="GO" id="GO:0016787">
    <property type="term" value="F:hydrolase activity"/>
    <property type="evidence" value="ECO:0007669"/>
    <property type="project" value="UniProtKB-KW"/>
</dbReference>
<evidence type="ECO:0000313" key="10">
    <source>
        <dbReference type="EMBL" id="SFG06938.1"/>
    </source>
</evidence>
<keyword evidence="2 8" id="KW-1277">Toxin-antitoxin system</keyword>
<dbReference type="RefSeq" id="WP_092468516.1">
    <property type="nucleotide sequence ID" value="NZ_FOOX01000002.1"/>
</dbReference>
<dbReference type="SMART" id="SM00670">
    <property type="entry name" value="PINc"/>
    <property type="match status" value="1"/>
</dbReference>
<comment type="function">
    <text evidence="8">Toxic component of a toxin-antitoxin (TA) system. An RNase.</text>
</comment>
<keyword evidence="8" id="KW-0800">Toxin</keyword>
<dbReference type="Gene3D" id="3.40.50.1010">
    <property type="entry name" value="5'-nuclease"/>
    <property type="match status" value="1"/>
</dbReference>